<dbReference type="InterPro" id="IPR036390">
    <property type="entry name" value="WH_DNA-bd_sf"/>
</dbReference>
<sequence>MLLADIRLHLAQNGSASIQELSNRFDTDIEAVENIMSVLRRKGSVRQISGEPPACARAGCGCGCACSSAAQKSADVYEWVGRSKRARQAPG</sequence>
<dbReference type="AlphaFoldDB" id="A0A7T7HKD1"/>
<dbReference type="RefSeq" id="WP_200336382.1">
    <property type="nucleotide sequence ID" value="NZ_CP066786.1"/>
</dbReference>
<dbReference type="SUPFAM" id="SSF46785">
    <property type="entry name" value="Winged helix' DNA-binding domain"/>
    <property type="match status" value="1"/>
</dbReference>
<evidence type="ECO:0000313" key="2">
    <source>
        <dbReference type="EMBL" id="QQM30773.1"/>
    </source>
</evidence>
<feature type="domain" description="Transcriptional regulator HTH-type FeoC" evidence="1">
    <location>
        <begin position="3"/>
        <end position="71"/>
    </location>
</feature>
<accession>A0A7T7HKD1</accession>
<dbReference type="Pfam" id="PF09012">
    <property type="entry name" value="FeoC"/>
    <property type="match status" value="1"/>
</dbReference>
<protein>
    <recommendedName>
        <fullName evidence="1">Transcriptional regulator HTH-type FeoC domain-containing protein</fullName>
    </recommendedName>
</protein>
<evidence type="ECO:0000313" key="3">
    <source>
        <dbReference type="Proteomes" id="UP000596083"/>
    </source>
</evidence>
<name>A0A7T7HKD1_9HYPH</name>
<dbReference type="Proteomes" id="UP000596083">
    <property type="component" value="Chromosome"/>
</dbReference>
<dbReference type="InterPro" id="IPR036388">
    <property type="entry name" value="WH-like_DNA-bd_sf"/>
</dbReference>
<organism evidence="2 3">
    <name type="scientific">Martelella lutilitoris</name>
    <dbReference type="NCBI Taxonomy" id="2583532"/>
    <lineage>
        <taxon>Bacteria</taxon>
        <taxon>Pseudomonadati</taxon>
        <taxon>Pseudomonadota</taxon>
        <taxon>Alphaproteobacteria</taxon>
        <taxon>Hyphomicrobiales</taxon>
        <taxon>Aurantimonadaceae</taxon>
        <taxon>Martelella</taxon>
    </lineage>
</organism>
<dbReference type="InterPro" id="IPR015102">
    <property type="entry name" value="Tscrpt_reg_HTH_FeoC"/>
</dbReference>
<reference evidence="2 3" key="1">
    <citation type="submission" date="2020-12" db="EMBL/GenBank/DDBJ databases">
        <authorList>
            <person name="Zheng R.K."/>
            <person name="Sun C.M."/>
        </authorList>
    </citation>
    <scope>NUCLEOTIDE SEQUENCE [LARGE SCALE GENOMIC DNA]</scope>
    <source>
        <strain evidence="2 3">ZRK001</strain>
    </source>
</reference>
<dbReference type="EMBL" id="CP066786">
    <property type="protein sequence ID" value="QQM30773.1"/>
    <property type="molecule type" value="Genomic_DNA"/>
</dbReference>
<dbReference type="KEGG" id="mlut:JET14_00855"/>
<dbReference type="Gene3D" id="1.10.10.10">
    <property type="entry name" value="Winged helix-like DNA-binding domain superfamily/Winged helix DNA-binding domain"/>
    <property type="match status" value="1"/>
</dbReference>
<gene>
    <name evidence="2" type="ORF">JET14_00855</name>
</gene>
<proteinExistence type="predicted"/>
<evidence type="ECO:0000259" key="1">
    <source>
        <dbReference type="Pfam" id="PF09012"/>
    </source>
</evidence>